<keyword evidence="3" id="KW-0808">Transferase</keyword>
<dbReference type="EMBL" id="KQ086162">
    <property type="protein sequence ID" value="KLO07075.1"/>
    <property type="molecule type" value="Genomic_DNA"/>
</dbReference>
<dbReference type="InterPro" id="IPR008271">
    <property type="entry name" value="Ser/Thr_kinase_AS"/>
</dbReference>
<accession>A0A0H2R5L1</accession>
<keyword evidence="4" id="KW-1185">Reference proteome</keyword>
<dbReference type="SUPFAM" id="SSF56112">
    <property type="entry name" value="Protein kinase-like (PK-like)"/>
    <property type="match status" value="1"/>
</dbReference>
<dbReference type="PROSITE" id="PS00108">
    <property type="entry name" value="PROTEIN_KINASE_ST"/>
    <property type="match status" value="1"/>
</dbReference>
<dbReference type="OrthoDB" id="544350at2759"/>
<evidence type="ECO:0000259" key="2">
    <source>
        <dbReference type="PROSITE" id="PS50011"/>
    </source>
</evidence>
<dbReference type="STRING" id="27342.A0A0H2R5L1"/>
<keyword evidence="1" id="KW-0175">Coiled coil</keyword>
<dbReference type="Gene3D" id="1.10.510.10">
    <property type="entry name" value="Transferase(Phosphotransferase) domain 1"/>
    <property type="match status" value="2"/>
</dbReference>
<dbReference type="PANTHER" id="PTHR44329">
    <property type="entry name" value="SERINE/THREONINE-PROTEIN KINASE TNNI3K-RELATED"/>
    <property type="match status" value="1"/>
</dbReference>
<dbReference type="InterPro" id="IPR000719">
    <property type="entry name" value="Prot_kinase_dom"/>
</dbReference>
<feature type="domain" description="Protein kinase" evidence="2">
    <location>
        <begin position="40"/>
        <end position="274"/>
    </location>
</feature>
<organism evidence="3 4">
    <name type="scientific">Schizopora paradoxa</name>
    <dbReference type="NCBI Taxonomy" id="27342"/>
    <lineage>
        <taxon>Eukaryota</taxon>
        <taxon>Fungi</taxon>
        <taxon>Dikarya</taxon>
        <taxon>Basidiomycota</taxon>
        <taxon>Agaricomycotina</taxon>
        <taxon>Agaricomycetes</taxon>
        <taxon>Hymenochaetales</taxon>
        <taxon>Schizoporaceae</taxon>
        <taxon>Schizopora</taxon>
    </lineage>
</organism>
<dbReference type="InParanoid" id="A0A0H2R5L1"/>
<gene>
    <name evidence="3" type="ORF">SCHPADRAFT_945569</name>
</gene>
<evidence type="ECO:0000256" key="1">
    <source>
        <dbReference type="SAM" id="Coils"/>
    </source>
</evidence>
<dbReference type="InterPro" id="IPR011009">
    <property type="entry name" value="Kinase-like_dom_sf"/>
</dbReference>
<dbReference type="PROSITE" id="PS50011">
    <property type="entry name" value="PROTEIN_KINASE_DOM"/>
    <property type="match status" value="1"/>
</dbReference>
<reference evidence="3 4" key="1">
    <citation type="submission" date="2015-04" db="EMBL/GenBank/DDBJ databases">
        <title>Complete genome sequence of Schizopora paradoxa KUC8140, a cosmopolitan wood degrader in East Asia.</title>
        <authorList>
            <consortium name="DOE Joint Genome Institute"/>
            <person name="Min B."/>
            <person name="Park H."/>
            <person name="Jang Y."/>
            <person name="Kim J.-J."/>
            <person name="Kim K.H."/>
            <person name="Pangilinan J."/>
            <person name="Lipzen A."/>
            <person name="Riley R."/>
            <person name="Grigoriev I.V."/>
            <person name="Spatafora J.W."/>
            <person name="Choi I.-G."/>
        </authorList>
    </citation>
    <scope>NUCLEOTIDE SEQUENCE [LARGE SCALE GENOMIC DNA]</scope>
    <source>
        <strain evidence="3 4">KUC8140</strain>
    </source>
</reference>
<dbReference type="GO" id="GO:0005524">
    <property type="term" value="F:ATP binding"/>
    <property type="evidence" value="ECO:0007669"/>
    <property type="project" value="InterPro"/>
</dbReference>
<proteinExistence type="predicted"/>
<evidence type="ECO:0000313" key="4">
    <source>
        <dbReference type="Proteomes" id="UP000053477"/>
    </source>
</evidence>
<name>A0A0H2R5L1_9AGAM</name>
<protein>
    <submittedName>
        <fullName evidence="3">Kinase-like protein</fullName>
    </submittedName>
</protein>
<dbReference type="InterPro" id="IPR051681">
    <property type="entry name" value="Ser/Thr_Kinases-Pseudokinases"/>
</dbReference>
<evidence type="ECO:0000313" key="3">
    <source>
        <dbReference type="EMBL" id="KLO07075.1"/>
    </source>
</evidence>
<dbReference type="GO" id="GO:0004674">
    <property type="term" value="F:protein serine/threonine kinase activity"/>
    <property type="evidence" value="ECO:0007669"/>
    <property type="project" value="TreeGrafter"/>
</dbReference>
<feature type="coiled-coil region" evidence="1">
    <location>
        <begin position="312"/>
        <end position="353"/>
    </location>
</feature>
<dbReference type="SMART" id="SM00220">
    <property type="entry name" value="S_TKc"/>
    <property type="match status" value="1"/>
</dbReference>
<dbReference type="Pfam" id="PF00069">
    <property type="entry name" value="Pkinase"/>
    <property type="match status" value="1"/>
</dbReference>
<dbReference type="AlphaFoldDB" id="A0A0H2R5L1"/>
<dbReference type="Proteomes" id="UP000053477">
    <property type="component" value="Unassembled WGS sequence"/>
</dbReference>
<sequence>MESPPFLMDSDENCYPSVRRGLKDIFSSLEDLNLAGLIEDREREQLALGSSCDIFRARSIKHNKRVAIKRIRCFLMDDVCFENILEREVRLWSRLKHPNVLPLLGFFLEGKRALPNLVSEWMGGGTLTTYMKDRPLDALEISKMARKTSLYGIAGGLRYIHDEHSMIHADLKSSNILVSSGGRPVLADFGLTTMSDIWAFGMVISELLTRMVPYALISDLYVANVILSGQLPQKPEFEDIQNRNVFEILWKICQQCWKDIPEHRPSASEVHEKLEILGIGFSMGRSIACESHHLEDNVALLEDTLHCVESLNSNLSDALEAEKLNVAELKNKIHELENNIADLEWDLEFERRKKVSIEF</sequence>
<keyword evidence="3" id="KW-0418">Kinase</keyword>